<evidence type="ECO:0000256" key="2">
    <source>
        <dbReference type="ARBA" id="ARBA00022963"/>
    </source>
</evidence>
<dbReference type="Gene3D" id="3.40.50.1820">
    <property type="entry name" value="alpha/beta hydrolase"/>
    <property type="match status" value="1"/>
</dbReference>
<organism evidence="4 5">
    <name type="scientific">Poritiphilus flavus</name>
    <dbReference type="NCBI Taxonomy" id="2697053"/>
    <lineage>
        <taxon>Bacteria</taxon>
        <taxon>Pseudomonadati</taxon>
        <taxon>Bacteroidota</taxon>
        <taxon>Flavobacteriia</taxon>
        <taxon>Flavobacteriales</taxon>
        <taxon>Flavobacteriaceae</taxon>
        <taxon>Poritiphilus</taxon>
    </lineage>
</organism>
<evidence type="ECO:0008006" key="6">
    <source>
        <dbReference type="Google" id="ProtNLM"/>
    </source>
</evidence>
<name>A0A6L9EGB9_9FLAO</name>
<dbReference type="AlphaFoldDB" id="A0A6L9EGB9"/>
<dbReference type="EMBL" id="WXYO01000006">
    <property type="protein sequence ID" value="NAS13299.1"/>
    <property type="molecule type" value="Genomic_DNA"/>
</dbReference>
<gene>
    <name evidence="4" type="ORF">GTQ38_14875</name>
</gene>
<evidence type="ECO:0000256" key="3">
    <source>
        <dbReference type="ARBA" id="ARBA00023098"/>
    </source>
</evidence>
<dbReference type="PANTHER" id="PTHR10272">
    <property type="entry name" value="PLATELET-ACTIVATING FACTOR ACETYLHYDROLASE"/>
    <property type="match status" value="1"/>
</dbReference>
<reference evidence="4 5" key="1">
    <citation type="submission" date="2020-01" db="EMBL/GenBank/DDBJ databases">
        <title>Bacteria diversity of Porities sp.</title>
        <authorList>
            <person name="Wang G."/>
        </authorList>
    </citation>
    <scope>NUCLEOTIDE SEQUENCE [LARGE SCALE GENOMIC DNA]</scope>
    <source>
        <strain evidence="4 5">R33</strain>
    </source>
</reference>
<dbReference type="Pfam" id="PF03403">
    <property type="entry name" value="PAF-AH_p_II"/>
    <property type="match status" value="1"/>
</dbReference>
<protein>
    <recommendedName>
        <fullName evidence="6">Platelet-activating factor acetylhydrolase</fullName>
    </recommendedName>
</protein>
<keyword evidence="2" id="KW-0442">Lipid degradation</keyword>
<dbReference type="SUPFAM" id="SSF53474">
    <property type="entry name" value="alpha/beta-Hydrolases"/>
    <property type="match status" value="1"/>
</dbReference>
<evidence type="ECO:0000256" key="1">
    <source>
        <dbReference type="ARBA" id="ARBA00022801"/>
    </source>
</evidence>
<dbReference type="PANTHER" id="PTHR10272:SF0">
    <property type="entry name" value="PLATELET-ACTIVATING FACTOR ACETYLHYDROLASE"/>
    <property type="match status" value="1"/>
</dbReference>
<keyword evidence="1" id="KW-0378">Hydrolase</keyword>
<dbReference type="GO" id="GO:0003847">
    <property type="term" value="F:1-alkyl-2-acetylglycerophosphocholine esterase activity"/>
    <property type="evidence" value="ECO:0007669"/>
    <property type="project" value="TreeGrafter"/>
</dbReference>
<dbReference type="InterPro" id="IPR029058">
    <property type="entry name" value="AB_hydrolase_fold"/>
</dbReference>
<comment type="caution">
    <text evidence="4">The sequence shown here is derived from an EMBL/GenBank/DDBJ whole genome shotgun (WGS) entry which is preliminary data.</text>
</comment>
<evidence type="ECO:0000313" key="4">
    <source>
        <dbReference type="EMBL" id="NAS13299.1"/>
    </source>
</evidence>
<accession>A0A6L9EGB9</accession>
<keyword evidence="3" id="KW-0443">Lipid metabolism</keyword>
<evidence type="ECO:0000313" key="5">
    <source>
        <dbReference type="Proteomes" id="UP000475249"/>
    </source>
</evidence>
<dbReference type="Proteomes" id="UP000475249">
    <property type="component" value="Unassembled WGS sequence"/>
</dbReference>
<proteinExistence type="predicted"/>
<dbReference type="RefSeq" id="WP_161436336.1">
    <property type="nucleotide sequence ID" value="NZ_WXYO01000006.1"/>
</dbReference>
<sequence>MIPKVFKYSILSIVLIFPSLGSYCQLPEPTGPFAVSKVKMLIQDPERPELYTEDPEDNRKVLLDVWYPTNSSAERIPYMHPEIQKVFLKDRKVADSVDSSLFYSATTHTSTAAKPDPRISKAPTLIFSHGASTPIEVYTTIFEDLASHGYIVFAIGHTYNTAALELPNGEIIKANRKYFDDRWTEDINRRWEAMMDFVKGEASAEVKLDTINTLFRSGFPASLDMEIWRKDISLALDKMEQLNKDRSSIFYRKLDLRKIGGFGHSYGGSAMGHALMKESRLQAAANLDGWQFGTRVPGKTFRKPFLYVRGGYPQPDALNSAVYSRGGKRFMQVKLAGTLHTNFGDLPLLTGPDNIFNTGTLEAERSTYVVNSLLRHFFDHTLKGMKSSWPLSTADFPELTYEH</sequence>
<dbReference type="GO" id="GO:0016042">
    <property type="term" value="P:lipid catabolic process"/>
    <property type="evidence" value="ECO:0007669"/>
    <property type="project" value="UniProtKB-KW"/>
</dbReference>
<keyword evidence="5" id="KW-1185">Reference proteome</keyword>